<accession>E8KKA9</accession>
<protein>
    <submittedName>
        <fullName evidence="1">Uncharacterized protein</fullName>
    </submittedName>
</protein>
<name>E8KKA9_9PAST</name>
<dbReference type="HOGENOM" id="CLU_3264544_0_0_6"/>
<gene>
    <name evidence="1" type="ORF">HMPREF0027_2276</name>
</gene>
<keyword evidence="2" id="KW-1185">Reference proteome</keyword>
<evidence type="ECO:0000313" key="2">
    <source>
        <dbReference type="Proteomes" id="UP000005467"/>
    </source>
</evidence>
<dbReference type="Proteomes" id="UP000005467">
    <property type="component" value="Unassembled WGS sequence"/>
</dbReference>
<sequence>MCECTIVNRTQQEIPNEETIHATEAKAVSVVVEAARQLAKG</sequence>
<organism evidence="1 2">
    <name type="scientific">Actinobacillus ureae ATCC 25976</name>
    <dbReference type="NCBI Taxonomy" id="887324"/>
    <lineage>
        <taxon>Bacteria</taxon>
        <taxon>Pseudomonadati</taxon>
        <taxon>Pseudomonadota</taxon>
        <taxon>Gammaproteobacteria</taxon>
        <taxon>Pasteurellales</taxon>
        <taxon>Pasteurellaceae</taxon>
        <taxon>Actinobacillus</taxon>
    </lineage>
</organism>
<reference evidence="1 2" key="1">
    <citation type="submission" date="2011-01" db="EMBL/GenBank/DDBJ databases">
        <authorList>
            <person name="Muzny D."/>
            <person name="Qin X."/>
            <person name="Deng J."/>
            <person name="Jiang H."/>
            <person name="Liu Y."/>
            <person name="Qu J."/>
            <person name="Song X.-Z."/>
            <person name="Zhang L."/>
            <person name="Thornton R."/>
            <person name="Coyle M."/>
            <person name="Francisco L."/>
            <person name="Jackson L."/>
            <person name="Javaid M."/>
            <person name="Korchina V."/>
            <person name="Kovar C."/>
            <person name="Mata R."/>
            <person name="Mathew T."/>
            <person name="Ngo R."/>
            <person name="Nguyen L."/>
            <person name="Nguyen N."/>
            <person name="Okwuonu G."/>
            <person name="Ongeri F."/>
            <person name="Pham C."/>
            <person name="Simmons D."/>
            <person name="Wilczek-Boney K."/>
            <person name="Hale W."/>
            <person name="Jakkamsetti A."/>
            <person name="Pham P."/>
            <person name="Ruth R."/>
            <person name="San Lucas F."/>
            <person name="Warren J."/>
            <person name="Zhang J."/>
            <person name="Zhao Z."/>
            <person name="Zhou C."/>
            <person name="Zhu D."/>
            <person name="Lee S."/>
            <person name="Bess C."/>
            <person name="Blankenburg K."/>
            <person name="Forbes L."/>
            <person name="Fu Q."/>
            <person name="Gubbala S."/>
            <person name="Hirani K."/>
            <person name="Jayaseelan J.C."/>
            <person name="Lara F."/>
            <person name="Munidasa M."/>
            <person name="Palculict T."/>
            <person name="Patil S."/>
            <person name="Pu L.-L."/>
            <person name="Saada N."/>
            <person name="Tang L."/>
            <person name="Weissenberger G."/>
            <person name="Zhu Y."/>
            <person name="Hemphill L."/>
            <person name="Shang Y."/>
            <person name="Youmans B."/>
            <person name="Ayvaz T."/>
            <person name="Ross M."/>
            <person name="Santibanez J."/>
            <person name="Aqrawi P."/>
            <person name="Gross S."/>
            <person name="Joshi V."/>
            <person name="Fowler G."/>
            <person name="Nazareth L."/>
            <person name="Reid J."/>
            <person name="Worley K."/>
            <person name="Petrosino J."/>
            <person name="Highlander S."/>
            <person name="Gibbs R."/>
        </authorList>
    </citation>
    <scope>NUCLEOTIDE SEQUENCE [LARGE SCALE GENOMIC DNA]</scope>
    <source>
        <strain evidence="1 2">ATCC 25976</strain>
    </source>
</reference>
<dbReference type="AlphaFoldDB" id="E8KKA9"/>
<comment type="caution">
    <text evidence="1">The sequence shown here is derived from an EMBL/GenBank/DDBJ whole genome shotgun (WGS) entry which is preliminary data.</text>
</comment>
<proteinExistence type="predicted"/>
<evidence type="ECO:0000313" key="1">
    <source>
        <dbReference type="EMBL" id="EFX90670.1"/>
    </source>
</evidence>
<dbReference type="EMBL" id="AEVG01000147">
    <property type="protein sequence ID" value="EFX90670.1"/>
    <property type="molecule type" value="Genomic_DNA"/>
</dbReference>